<evidence type="ECO:0000313" key="2">
    <source>
        <dbReference type="Proteomes" id="UP001627154"/>
    </source>
</evidence>
<evidence type="ECO:0000313" key="1">
    <source>
        <dbReference type="EMBL" id="KAL3384466.1"/>
    </source>
</evidence>
<keyword evidence="2" id="KW-1185">Reference proteome</keyword>
<gene>
    <name evidence="1" type="ORF">TKK_019776</name>
</gene>
<dbReference type="Proteomes" id="UP001627154">
    <property type="component" value="Unassembled WGS sequence"/>
</dbReference>
<dbReference type="EMBL" id="JBJJXI010000172">
    <property type="protein sequence ID" value="KAL3384466.1"/>
    <property type="molecule type" value="Genomic_DNA"/>
</dbReference>
<comment type="caution">
    <text evidence="1">The sequence shown here is derived from an EMBL/GenBank/DDBJ whole genome shotgun (WGS) entry which is preliminary data.</text>
</comment>
<reference evidence="1 2" key="1">
    <citation type="journal article" date="2024" name="bioRxiv">
        <title>A reference genome for Trichogramma kaykai: A tiny desert-dwelling parasitoid wasp with competing sex-ratio distorters.</title>
        <authorList>
            <person name="Culotta J."/>
            <person name="Lindsey A.R."/>
        </authorList>
    </citation>
    <scope>NUCLEOTIDE SEQUENCE [LARGE SCALE GENOMIC DNA]</scope>
    <source>
        <strain evidence="1 2">KSX58</strain>
    </source>
</reference>
<name>A0ABD2VVE2_9HYME</name>
<accession>A0ABD2VVE2</accession>
<organism evidence="1 2">
    <name type="scientific">Trichogramma kaykai</name>
    <dbReference type="NCBI Taxonomy" id="54128"/>
    <lineage>
        <taxon>Eukaryota</taxon>
        <taxon>Metazoa</taxon>
        <taxon>Ecdysozoa</taxon>
        <taxon>Arthropoda</taxon>
        <taxon>Hexapoda</taxon>
        <taxon>Insecta</taxon>
        <taxon>Pterygota</taxon>
        <taxon>Neoptera</taxon>
        <taxon>Endopterygota</taxon>
        <taxon>Hymenoptera</taxon>
        <taxon>Apocrita</taxon>
        <taxon>Proctotrupomorpha</taxon>
        <taxon>Chalcidoidea</taxon>
        <taxon>Trichogrammatidae</taxon>
        <taxon>Trichogramma</taxon>
    </lineage>
</organism>
<protein>
    <submittedName>
        <fullName evidence="1">Uncharacterized protein</fullName>
    </submittedName>
</protein>
<sequence>MLNSSFTSRRYIFTPNTGCGSGGGGGDATAATVYIRFAGVGNIGRSSAIGSANFAGLLIPPSDKKFFGRDRIRGYRQGSSCSLQSFFGPLAYVAVQLVSLPARCVCSLTIRHVILINRENQPYMPSSSRPLYGTQTLEGYCTRVILEFDVCRFLVPASRLSAV</sequence>
<proteinExistence type="predicted"/>
<dbReference type="AlphaFoldDB" id="A0ABD2VVE2"/>